<dbReference type="Pfam" id="PF00646">
    <property type="entry name" value="F-box"/>
    <property type="match status" value="1"/>
</dbReference>
<dbReference type="Pfam" id="PF24681">
    <property type="entry name" value="Kelch_KLHDC2_KLHL20_DRC7"/>
    <property type="match status" value="1"/>
</dbReference>
<reference evidence="2 3" key="1">
    <citation type="submission" date="2020-06" db="EMBL/GenBank/DDBJ databases">
        <title>Transcriptomic and genomic resources for Thalictrum thalictroides and T. hernandezii: Facilitating candidate gene discovery in an emerging model plant lineage.</title>
        <authorList>
            <person name="Arias T."/>
            <person name="Riano-Pachon D.M."/>
            <person name="Di Stilio V.S."/>
        </authorList>
    </citation>
    <scope>NUCLEOTIDE SEQUENCE [LARGE SCALE GENOMIC DNA]</scope>
    <source>
        <strain evidence="3">cv. WT478/WT964</strain>
        <tissue evidence="2">Leaves</tissue>
    </source>
</reference>
<dbReference type="CDD" id="cd22152">
    <property type="entry name" value="F-box_AtAFR-like"/>
    <property type="match status" value="1"/>
</dbReference>
<dbReference type="SMART" id="SM00256">
    <property type="entry name" value="FBOX"/>
    <property type="match status" value="1"/>
</dbReference>
<accession>A0A7J6VN77</accession>
<dbReference type="SUPFAM" id="SSF117281">
    <property type="entry name" value="Kelch motif"/>
    <property type="match status" value="1"/>
</dbReference>
<evidence type="ECO:0000259" key="1">
    <source>
        <dbReference type="SMART" id="SM00256"/>
    </source>
</evidence>
<feature type="domain" description="F-box" evidence="1">
    <location>
        <begin position="20"/>
        <end position="60"/>
    </location>
</feature>
<dbReference type="Gene3D" id="2.120.10.80">
    <property type="entry name" value="Kelch-type beta propeller"/>
    <property type="match status" value="1"/>
</dbReference>
<proteinExistence type="predicted"/>
<dbReference type="GO" id="GO:0080037">
    <property type="term" value="P:negative regulation of cytokinin-activated signaling pathway"/>
    <property type="evidence" value="ECO:0007669"/>
    <property type="project" value="InterPro"/>
</dbReference>
<dbReference type="Proteomes" id="UP000554482">
    <property type="component" value="Unassembled WGS sequence"/>
</dbReference>
<dbReference type="AlphaFoldDB" id="A0A7J6VN77"/>
<dbReference type="InterPro" id="IPR036047">
    <property type="entry name" value="F-box-like_dom_sf"/>
</dbReference>
<dbReference type="PANTHER" id="PTHR46407">
    <property type="entry name" value="OS02G0208700 PROTEIN"/>
    <property type="match status" value="1"/>
</dbReference>
<sequence>MTTYNFSKRKGDQMEFIPGLPEDIGLECLTRLQYTTHRVASRVCHQWRDLLESRDFYNHRKKSGFTRKLACLVQSLPIQQPADSKIQKPITPSSFGITVFDPNNQSWDRLSPIPKYPFGLPLFSQLCSMEGKLVVMGGWNPVSWQPVKDVFIYDFTTQQWKQGKDMPSKRSFFAAAALDGLVFIAGGHDENKNALKSAWTYDVRRDEWTELTQMSEERDECEGVVIESEFCVVSGYGTEEQGKFRKCAEFYDVERNEWRKDDEVWIQGKCPRGCVGVNRLRGKSLICLAELDSSEVRFGTCGVKLGEFMSLVTGSAYQGTTQGFYTVVNMNDRQNCKLTKIEMEDDFSGFVQSGCCVEV</sequence>
<dbReference type="InterPro" id="IPR015915">
    <property type="entry name" value="Kelch-typ_b-propeller"/>
</dbReference>
<dbReference type="InterPro" id="IPR006652">
    <property type="entry name" value="Kelch_1"/>
</dbReference>
<comment type="caution">
    <text evidence="2">The sequence shown here is derived from an EMBL/GenBank/DDBJ whole genome shotgun (WGS) entry which is preliminary data.</text>
</comment>
<dbReference type="PANTHER" id="PTHR46407:SF4">
    <property type="entry name" value="F-BOX DOMAIN-CONTAINING PROTEIN"/>
    <property type="match status" value="1"/>
</dbReference>
<dbReference type="GO" id="GO:2000762">
    <property type="term" value="P:regulation of phenylpropanoid metabolic process"/>
    <property type="evidence" value="ECO:0007669"/>
    <property type="project" value="InterPro"/>
</dbReference>
<dbReference type="Gene3D" id="1.20.1280.50">
    <property type="match status" value="1"/>
</dbReference>
<name>A0A7J6VN77_THATH</name>
<dbReference type="InterPro" id="IPR001810">
    <property type="entry name" value="F-box_dom"/>
</dbReference>
<dbReference type="SMART" id="SM00612">
    <property type="entry name" value="Kelch"/>
    <property type="match status" value="2"/>
</dbReference>
<organism evidence="2 3">
    <name type="scientific">Thalictrum thalictroides</name>
    <name type="common">Rue-anemone</name>
    <name type="synonym">Anemone thalictroides</name>
    <dbReference type="NCBI Taxonomy" id="46969"/>
    <lineage>
        <taxon>Eukaryota</taxon>
        <taxon>Viridiplantae</taxon>
        <taxon>Streptophyta</taxon>
        <taxon>Embryophyta</taxon>
        <taxon>Tracheophyta</taxon>
        <taxon>Spermatophyta</taxon>
        <taxon>Magnoliopsida</taxon>
        <taxon>Ranunculales</taxon>
        <taxon>Ranunculaceae</taxon>
        <taxon>Thalictroideae</taxon>
        <taxon>Thalictrum</taxon>
    </lineage>
</organism>
<evidence type="ECO:0000313" key="3">
    <source>
        <dbReference type="Proteomes" id="UP000554482"/>
    </source>
</evidence>
<protein>
    <submittedName>
        <fullName evidence="2">F-box/kelch-repeat protein</fullName>
    </submittedName>
</protein>
<keyword evidence="3" id="KW-1185">Reference proteome</keyword>
<evidence type="ECO:0000313" key="2">
    <source>
        <dbReference type="EMBL" id="KAF5186549.1"/>
    </source>
</evidence>
<dbReference type="InterPro" id="IPR044595">
    <property type="entry name" value="KMD1-4"/>
</dbReference>
<gene>
    <name evidence="2" type="ORF">FRX31_023862</name>
</gene>
<dbReference type="SUPFAM" id="SSF81383">
    <property type="entry name" value="F-box domain"/>
    <property type="match status" value="1"/>
</dbReference>
<dbReference type="EMBL" id="JABWDY010029118">
    <property type="protein sequence ID" value="KAF5186549.1"/>
    <property type="molecule type" value="Genomic_DNA"/>
</dbReference>
<dbReference type="OrthoDB" id="191037at2759"/>